<name>A0A0N4TF79_BRUPA</name>
<dbReference type="EMBL" id="UZAD01006825">
    <property type="protein sequence ID" value="VDN88017.1"/>
    <property type="molecule type" value="Genomic_DNA"/>
</dbReference>
<organism evidence="3">
    <name type="scientific">Brugia pahangi</name>
    <name type="common">Filarial nematode worm</name>
    <dbReference type="NCBI Taxonomy" id="6280"/>
    <lineage>
        <taxon>Eukaryota</taxon>
        <taxon>Metazoa</taxon>
        <taxon>Ecdysozoa</taxon>
        <taxon>Nematoda</taxon>
        <taxon>Chromadorea</taxon>
        <taxon>Rhabditida</taxon>
        <taxon>Spirurina</taxon>
        <taxon>Spiruromorpha</taxon>
        <taxon>Filarioidea</taxon>
        <taxon>Onchocercidae</taxon>
        <taxon>Brugia</taxon>
    </lineage>
</organism>
<evidence type="ECO:0000313" key="2">
    <source>
        <dbReference type="Proteomes" id="UP000278627"/>
    </source>
</evidence>
<reference evidence="3" key="1">
    <citation type="submission" date="2017-02" db="UniProtKB">
        <authorList>
            <consortium name="WormBaseParasite"/>
        </authorList>
    </citation>
    <scope>IDENTIFICATION</scope>
</reference>
<dbReference type="AlphaFoldDB" id="A0A0N4TF79"/>
<proteinExistence type="predicted"/>
<protein>
    <submittedName>
        <fullName evidence="3">Secreted protein</fullName>
    </submittedName>
</protein>
<gene>
    <name evidence="1" type="ORF">BPAG_LOCUS6831</name>
</gene>
<accession>A0A0N4TF79</accession>
<evidence type="ECO:0000313" key="3">
    <source>
        <dbReference type="WBParaSite" id="BPAG_0000686701-mRNA-1"/>
    </source>
</evidence>
<evidence type="ECO:0000313" key="1">
    <source>
        <dbReference type="EMBL" id="VDN88017.1"/>
    </source>
</evidence>
<dbReference type="WBParaSite" id="BPAG_0000686701-mRNA-1">
    <property type="protein sequence ID" value="BPAG_0000686701-mRNA-1"/>
    <property type="gene ID" value="BPAG_0000686701"/>
</dbReference>
<sequence length="67" mass="7914">MDGFIQYIFNFLSKSGCQVLSKHLSHYLQPIRIPVRFLWVTHSLPAHNFSSKRRREHGTFKVLKSEV</sequence>
<reference evidence="1 2" key="2">
    <citation type="submission" date="2018-11" db="EMBL/GenBank/DDBJ databases">
        <authorList>
            <consortium name="Pathogen Informatics"/>
        </authorList>
    </citation>
    <scope>NUCLEOTIDE SEQUENCE [LARGE SCALE GENOMIC DNA]</scope>
</reference>
<keyword evidence="2" id="KW-1185">Reference proteome</keyword>
<dbReference type="Proteomes" id="UP000278627">
    <property type="component" value="Unassembled WGS sequence"/>
</dbReference>